<protein>
    <submittedName>
        <fullName evidence="2">DUF4398 domain-containing protein</fullName>
    </submittedName>
</protein>
<organism evidence="2 3">
    <name type="scientific">Desulfatitalea alkaliphila</name>
    <dbReference type="NCBI Taxonomy" id="2929485"/>
    <lineage>
        <taxon>Bacteria</taxon>
        <taxon>Pseudomonadati</taxon>
        <taxon>Thermodesulfobacteriota</taxon>
        <taxon>Desulfobacteria</taxon>
        <taxon>Desulfobacterales</taxon>
        <taxon>Desulfosarcinaceae</taxon>
        <taxon>Desulfatitalea</taxon>
    </lineage>
</organism>
<sequence>MRHLNPALMGGVLLLAAALTGCASGPSFHQSAEESKSAIRAAEVAGSMESPTAGYHLHLAKEQLARAEALAAAGEKERAASMLTRAEADAELAIALSHEQDERADAAEAIERVRKFREDNQLPRLSID</sequence>
<proteinExistence type="predicted"/>
<evidence type="ECO:0000313" key="3">
    <source>
        <dbReference type="Proteomes" id="UP001165427"/>
    </source>
</evidence>
<feature type="signal peptide" evidence="1">
    <location>
        <begin position="1"/>
        <end position="23"/>
    </location>
</feature>
<name>A0AA41UI93_9BACT</name>
<dbReference type="RefSeq" id="WP_246903364.1">
    <property type="nucleotide sequence ID" value="NZ_JALJRB010000003.1"/>
</dbReference>
<keyword evidence="1" id="KW-0732">Signal</keyword>
<dbReference type="Proteomes" id="UP001165427">
    <property type="component" value="Unassembled WGS sequence"/>
</dbReference>
<comment type="caution">
    <text evidence="2">The sequence shown here is derived from an EMBL/GenBank/DDBJ whole genome shotgun (WGS) entry which is preliminary data.</text>
</comment>
<evidence type="ECO:0000256" key="1">
    <source>
        <dbReference type="SAM" id="SignalP"/>
    </source>
</evidence>
<gene>
    <name evidence="2" type="ORF">MRX98_04525</name>
</gene>
<reference evidence="2" key="1">
    <citation type="submission" date="2022-04" db="EMBL/GenBank/DDBJ databases">
        <title>Desulfatitalea alkaliphila sp. nov., a novel anaerobic sulfate-reducing bacterium isolated from terrestrial mud volcano, Taman Peninsula, Russia.</title>
        <authorList>
            <person name="Khomyakova M.A."/>
            <person name="Merkel A.Y."/>
            <person name="Slobodkin A.I."/>
        </authorList>
    </citation>
    <scope>NUCLEOTIDE SEQUENCE</scope>
    <source>
        <strain evidence="2">M08but</strain>
    </source>
</reference>
<evidence type="ECO:0000313" key="2">
    <source>
        <dbReference type="EMBL" id="MCJ8499829.1"/>
    </source>
</evidence>
<dbReference type="Gene3D" id="1.20.1270.390">
    <property type="match status" value="1"/>
</dbReference>
<accession>A0AA41UI93</accession>
<dbReference type="EMBL" id="JALJRB010000003">
    <property type="protein sequence ID" value="MCJ8499829.1"/>
    <property type="molecule type" value="Genomic_DNA"/>
</dbReference>
<dbReference type="AlphaFoldDB" id="A0AA41UI93"/>
<feature type="chain" id="PRO_5041443148" evidence="1">
    <location>
        <begin position="24"/>
        <end position="128"/>
    </location>
</feature>
<dbReference type="PROSITE" id="PS51257">
    <property type="entry name" value="PROKAR_LIPOPROTEIN"/>
    <property type="match status" value="1"/>
</dbReference>
<keyword evidence="3" id="KW-1185">Reference proteome</keyword>